<dbReference type="Proteomes" id="UP000593564">
    <property type="component" value="Unassembled WGS sequence"/>
</dbReference>
<sequence>MEGQGFDDDYQAFRKGPIRMVVCNLQGKLLQKMIVLPLFTFTELHEIGVQIEDAMKQGLIADEKEQPKRPFTCSSNATTSGSTTARPSDMNVVTMTPKTTYPFANTNPQTSTSQARSQRVFTLLYMPLSKALGVVYITPSHLPKPIVFIPESMNLCMMNISTLQLEPTVVTMAEGEKLALEENASPLLESSTDVSEGLYDPVLLYCASGSSQTRSGITKGSGAQELGAVSTADTEQEATLKQFVRERDQDKQEARIARHPTGNVSIERMISLELDNCSSIARGAWWEEDDLCLAHTDEDWGEDLLDNTWYSEKIDHMTRSRRSWLHQVKAVSSTLHQMLKYHHGKVVAIVLGNSSVHPLPEVTTLVLEIVHGKEDVFFSRFTLAEARAVQPILAADEGLYVSAQSIYFMNKLQHMTGMGLGRSGQKDVTVLADVPHNLHAFGLGYTPTKEDWVKKGKEMVSRARAKQTWKHYELVQRPIWGTLNGHFVWEGEDFSFYGFPEPWVNSEKQRIPNFEIFFDLQLQDSDTKERVETIIAEAERSIESDFDNGELEVGAALACPLSDPPIDSESLGDNLIVSVIGDQPVSQNLTPRIPWSRNQISVLLSPSPVFLGSVVTEELDELDLVNEIATTDSEYFSMPLVYCIDPDFQNFDENEEEGIPLVFKNLINREKERFTKPLADEIIAFNIGTEKDRRLVQFEFMLSSEKYEHLVALLKDFKDVFTWSYEDIPGIDPKIRIRPDWALKIKEEVTKQIDTGFLLVSEYPTWLANIVLMPKKDDRIRVCVDFRDLNRASPKDNFPLPHIDESVDFTSGHALLSFIDGFSGYNQILMAPEDREKIVFTTS</sequence>
<gene>
    <name evidence="2" type="ORF">HYC85_030803</name>
</gene>
<feature type="compositionally biased region" description="Low complexity" evidence="1">
    <location>
        <begin position="72"/>
        <end position="84"/>
    </location>
</feature>
<dbReference type="Gene3D" id="3.10.10.10">
    <property type="entry name" value="HIV Type 1 Reverse Transcriptase, subunit A, domain 1"/>
    <property type="match status" value="1"/>
</dbReference>
<dbReference type="PANTHER" id="PTHR24559:SF457">
    <property type="entry name" value="RNA-DIRECTED DNA POLYMERASE HOMOLOG"/>
    <property type="match status" value="1"/>
</dbReference>
<dbReference type="EMBL" id="JACBKZ010000014">
    <property type="protein sequence ID" value="KAF5934632.1"/>
    <property type="molecule type" value="Genomic_DNA"/>
</dbReference>
<dbReference type="AlphaFoldDB" id="A0A7J7G1T7"/>
<comment type="caution">
    <text evidence="2">The sequence shown here is derived from an EMBL/GenBank/DDBJ whole genome shotgun (WGS) entry which is preliminary data.</text>
</comment>
<organism evidence="2 3">
    <name type="scientific">Camellia sinensis</name>
    <name type="common">Tea plant</name>
    <name type="synonym">Thea sinensis</name>
    <dbReference type="NCBI Taxonomy" id="4442"/>
    <lineage>
        <taxon>Eukaryota</taxon>
        <taxon>Viridiplantae</taxon>
        <taxon>Streptophyta</taxon>
        <taxon>Embryophyta</taxon>
        <taxon>Tracheophyta</taxon>
        <taxon>Spermatophyta</taxon>
        <taxon>Magnoliopsida</taxon>
        <taxon>eudicotyledons</taxon>
        <taxon>Gunneridae</taxon>
        <taxon>Pentapetalae</taxon>
        <taxon>asterids</taxon>
        <taxon>Ericales</taxon>
        <taxon>Theaceae</taxon>
        <taxon>Camellia</taxon>
    </lineage>
</organism>
<evidence type="ECO:0008006" key="4">
    <source>
        <dbReference type="Google" id="ProtNLM"/>
    </source>
</evidence>
<accession>A0A7J7G1T7</accession>
<evidence type="ECO:0000313" key="2">
    <source>
        <dbReference type="EMBL" id="KAF5934632.1"/>
    </source>
</evidence>
<dbReference type="PANTHER" id="PTHR24559">
    <property type="entry name" value="TRANSPOSON TY3-I GAG-POL POLYPROTEIN"/>
    <property type="match status" value="1"/>
</dbReference>
<reference evidence="2 3" key="2">
    <citation type="submission" date="2020-07" db="EMBL/GenBank/DDBJ databases">
        <title>Genome assembly of wild tea tree DASZ reveals pedigree and selection history of tea varieties.</title>
        <authorList>
            <person name="Zhang W."/>
        </authorList>
    </citation>
    <scope>NUCLEOTIDE SEQUENCE [LARGE SCALE GENOMIC DNA]</scope>
    <source>
        <strain evidence="3">cv. G240</strain>
        <tissue evidence="2">Leaf</tissue>
    </source>
</reference>
<reference evidence="3" key="1">
    <citation type="journal article" date="2020" name="Nat. Commun.">
        <title>Genome assembly of wild tea tree DASZ reveals pedigree and selection history of tea varieties.</title>
        <authorList>
            <person name="Zhang W."/>
            <person name="Zhang Y."/>
            <person name="Qiu H."/>
            <person name="Guo Y."/>
            <person name="Wan H."/>
            <person name="Zhang X."/>
            <person name="Scossa F."/>
            <person name="Alseekh S."/>
            <person name="Zhang Q."/>
            <person name="Wang P."/>
            <person name="Xu L."/>
            <person name="Schmidt M.H."/>
            <person name="Jia X."/>
            <person name="Li D."/>
            <person name="Zhu A."/>
            <person name="Guo F."/>
            <person name="Chen W."/>
            <person name="Ni D."/>
            <person name="Usadel B."/>
            <person name="Fernie A.R."/>
            <person name="Wen W."/>
        </authorList>
    </citation>
    <scope>NUCLEOTIDE SEQUENCE [LARGE SCALE GENOMIC DNA]</scope>
    <source>
        <strain evidence="3">cv. G240</strain>
    </source>
</reference>
<evidence type="ECO:0000256" key="1">
    <source>
        <dbReference type="SAM" id="MobiDB-lite"/>
    </source>
</evidence>
<keyword evidence="3" id="KW-1185">Reference proteome</keyword>
<proteinExistence type="predicted"/>
<feature type="region of interest" description="Disordered" evidence="1">
    <location>
        <begin position="62"/>
        <end position="90"/>
    </location>
</feature>
<dbReference type="CDD" id="cd01647">
    <property type="entry name" value="RT_LTR"/>
    <property type="match status" value="1"/>
</dbReference>
<name>A0A7J7G1T7_CAMSI</name>
<dbReference type="InterPro" id="IPR043502">
    <property type="entry name" value="DNA/RNA_pol_sf"/>
</dbReference>
<protein>
    <recommendedName>
        <fullName evidence="4">Transposon Ty3-I Gag-Pol polyprotein</fullName>
    </recommendedName>
</protein>
<dbReference type="InterPro" id="IPR053134">
    <property type="entry name" value="RNA-dir_DNA_polymerase"/>
</dbReference>
<dbReference type="SUPFAM" id="SSF56672">
    <property type="entry name" value="DNA/RNA polymerases"/>
    <property type="match status" value="1"/>
</dbReference>
<evidence type="ECO:0000313" key="3">
    <source>
        <dbReference type="Proteomes" id="UP000593564"/>
    </source>
</evidence>